<sequence length="161" mass="18075">MRLNDRKSETVSDTYLENEDFVTFYIAGQLFGVPVLSVQDIINPQRITPIPLAPPEIAGSLNLRGRIVTAIDVRKRLGLPAREEKESMSIVVENGNDLYSLMVDSVGEVLGVDESSFERNPPTLDQRFRDYSQGIYRLDGKLLVILDVNRFLDYGRNADAA</sequence>
<dbReference type="InterPro" id="IPR039315">
    <property type="entry name" value="CheW"/>
</dbReference>
<evidence type="ECO:0000313" key="3">
    <source>
        <dbReference type="Proteomes" id="UP000034491"/>
    </source>
</evidence>
<dbReference type="PANTHER" id="PTHR22617">
    <property type="entry name" value="CHEMOTAXIS SENSOR HISTIDINE KINASE-RELATED"/>
    <property type="match status" value="1"/>
</dbReference>
<evidence type="ECO:0000259" key="1">
    <source>
        <dbReference type="PROSITE" id="PS50851"/>
    </source>
</evidence>
<keyword evidence="3" id="KW-1185">Reference proteome</keyword>
<protein>
    <submittedName>
        <fullName evidence="2">Chemotaxis protein CheW</fullName>
    </submittedName>
</protein>
<dbReference type="Gene3D" id="2.40.50.180">
    <property type="entry name" value="CheA-289, Domain 4"/>
    <property type="match status" value="1"/>
</dbReference>
<gene>
    <name evidence="2" type="ORF">WH95_12910</name>
</gene>
<dbReference type="GO" id="GO:0006935">
    <property type="term" value="P:chemotaxis"/>
    <property type="evidence" value="ECO:0007669"/>
    <property type="project" value="InterPro"/>
</dbReference>
<dbReference type="EMBL" id="LANI01000019">
    <property type="protein sequence ID" value="KKJ76384.1"/>
    <property type="molecule type" value="Genomic_DNA"/>
</dbReference>
<dbReference type="Pfam" id="PF01584">
    <property type="entry name" value="CheW"/>
    <property type="match status" value="1"/>
</dbReference>
<reference evidence="2 3" key="1">
    <citation type="submission" date="2015-03" db="EMBL/GenBank/DDBJ databases">
        <title>Genome sequence of Kiloniella sp. P1-1, isolated from the gut microflora of Pacific white shrimp, Penaeus vannamei.</title>
        <authorList>
            <person name="Shao Z."/>
            <person name="Wang L."/>
            <person name="Li X."/>
        </authorList>
    </citation>
    <scope>NUCLEOTIDE SEQUENCE [LARGE SCALE GENOMIC DNA]</scope>
    <source>
        <strain evidence="2 3">P1-1</strain>
    </source>
</reference>
<name>A0A0M2R7K4_9PROT</name>
<organism evidence="2 3">
    <name type="scientific">Kiloniella litopenaei</name>
    <dbReference type="NCBI Taxonomy" id="1549748"/>
    <lineage>
        <taxon>Bacteria</taxon>
        <taxon>Pseudomonadati</taxon>
        <taxon>Pseudomonadota</taxon>
        <taxon>Alphaproteobacteria</taxon>
        <taxon>Rhodospirillales</taxon>
        <taxon>Kiloniellaceae</taxon>
        <taxon>Kiloniella</taxon>
    </lineage>
</organism>
<dbReference type="PROSITE" id="PS50851">
    <property type="entry name" value="CHEW"/>
    <property type="match status" value="1"/>
</dbReference>
<dbReference type="InterPro" id="IPR036061">
    <property type="entry name" value="CheW-like_dom_sf"/>
</dbReference>
<dbReference type="GO" id="GO:0007165">
    <property type="term" value="P:signal transduction"/>
    <property type="evidence" value="ECO:0007669"/>
    <property type="project" value="InterPro"/>
</dbReference>
<comment type="caution">
    <text evidence="2">The sequence shown here is derived from an EMBL/GenBank/DDBJ whole genome shotgun (WGS) entry which is preliminary data.</text>
</comment>
<accession>A0A0M2R7K4</accession>
<dbReference type="AlphaFoldDB" id="A0A0M2R7K4"/>
<dbReference type="GO" id="GO:0005829">
    <property type="term" value="C:cytosol"/>
    <property type="evidence" value="ECO:0007669"/>
    <property type="project" value="TreeGrafter"/>
</dbReference>
<dbReference type="STRING" id="1549748.WH95_12910"/>
<evidence type="ECO:0000313" key="2">
    <source>
        <dbReference type="EMBL" id="KKJ76384.1"/>
    </source>
</evidence>
<proteinExistence type="predicted"/>
<dbReference type="CDD" id="cd00732">
    <property type="entry name" value="CheW"/>
    <property type="match status" value="1"/>
</dbReference>
<dbReference type="SUPFAM" id="SSF50341">
    <property type="entry name" value="CheW-like"/>
    <property type="match status" value="1"/>
</dbReference>
<dbReference type="Gene3D" id="2.30.30.40">
    <property type="entry name" value="SH3 Domains"/>
    <property type="match status" value="1"/>
</dbReference>
<dbReference type="PANTHER" id="PTHR22617:SF23">
    <property type="entry name" value="CHEMOTAXIS PROTEIN CHEW"/>
    <property type="match status" value="1"/>
</dbReference>
<dbReference type="SMART" id="SM00260">
    <property type="entry name" value="CheW"/>
    <property type="match status" value="1"/>
</dbReference>
<dbReference type="InterPro" id="IPR002545">
    <property type="entry name" value="CheW-lke_dom"/>
</dbReference>
<feature type="domain" description="CheW-like" evidence="1">
    <location>
        <begin position="18"/>
        <end position="157"/>
    </location>
</feature>
<dbReference type="Proteomes" id="UP000034491">
    <property type="component" value="Unassembled WGS sequence"/>
</dbReference>
<dbReference type="PATRIC" id="fig|1549748.8.peg.769"/>